<dbReference type="SUPFAM" id="SSF53756">
    <property type="entry name" value="UDP-Glycosyltransferase/glycogen phosphorylase"/>
    <property type="match status" value="1"/>
</dbReference>
<reference evidence="4 5" key="1">
    <citation type="submission" date="2018-05" db="EMBL/GenBank/DDBJ databases">
        <title>Mucilaginibacter hurinus sp. nov., isolated from briquette warehouse soil.</title>
        <authorList>
            <person name="Choi L."/>
        </authorList>
    </citation>
    <scope>NUCLEOTIDE SEQUENCE [LARGE SCALE GENOMIC DNA]</scope>
    <source>
        <strain evidence="4 5">ZR32</strain>
    </source>
</reference>
<dbReference type="Pfam" id="PF01075">
    <property type="entry name" value="Glyco_transf_9"/>
    <property type="match status" value="1"/>
</dbReference>
<dbReference type="EMBL" id="QGDC01000004">
    <property type="protein sequence ID" value="RCH55316.1"/>
    <property type="molecule type" value="Genomic_DNA"/>
</dbReference>
<keyword evidence="2 4" id="KW-0808">Transferase</keyword>
<protein>
    <submittedName>
        <fullName evidence="4">Glycosyltransferase family 9 protein</fullName>
    </submittedName>
</protein>
<dbReference type="Gene3D" id="3.40.50.2000">
    <property type="entry name" value="Glycogen Phosphorylase B"/>
    <property type="match status" value="2"/>
</dbReference>
<dbReference type="AlphaFoldDB" id="A0A367GR17"/>
<dbReference type="PANTHER" id="PTHR30160">
    <property type="entry name" value="TETRAACYLDISACCHARIDE 4'-KINASE-RELATED"/>
    <property type="match status" value="1"/>
</dbReference>
<dbReference type="InterPro" id="IPR002201">
    <property type="entry name" value="Glyco_trans_9"/>
</dbReference>
<dbReference type="OrthoDB" id="9797795at2"/>
<dbReference type="InterPro" id="IPR051199">
    <property type="entry name" value="LPS_LOS_Heptosyltrfase"/>
</dbReference>
<sequence length="379" mass="41739">MNRWSNCKNILCIRPDNMGDLIMSAPAIRALKETFDANITVLTSSAAQGIAKHIAEVDDVIVYDLPWVKTAGVPDRERFNELTDTLAKKNFDAAIIFTVYSQNPLPAAMLAYLAGVPRILAYCRENPYHLLTDWVPDKEPYQHIKHQVQRDLDLVAVVGATTVNTALGVKVDERLRTGVLAKMLQRGIYINRPWLILHAGVSEKKRMYPNRLWIEAAKQLITNNGYQVLFTGSAAEKELTDILEQQTGPGSFSVAGMFGLDEFIWLVKQSPVLISVNTGTVHIAAAVGTPVVVLYAQTNPQHTPWQVPCKVLQFPVPAHLRSSNEVIAYVNKTLYHVPTGVPGAGDIINAVRELLNRPPGSPSPPSREIPSESQALPAS</sequence>
<dbReference type="GO" id="GO:0005829">
    <property type="term" value="C:cytosol"/>
    <property type="evidence" value="ECO:0007669"/>
    <property type="project" value="TreeGrafter"/>
</dbReference>
<feature type="region of interest" description="Disordered" evidence="3">
    <location>
        <begin position="356"/>
        <end position="379"/>
    </location>
</feature>
<proteinExistence type="predicted"/>
<dbReference type="GO" id="GO:0008713">
    <property type="term" value="F:ADP-heptose-lipopolysaccharide heptosyltransferase activity"/>
    <property type="evidence" value="ECO:0007669"/>
    <property type="project" value="TreeGrafter"/>
</dbReference>
<dbReference type="GO" id="GO:0009244">
    <property type="term" value="P:lipopolysaccharide core region biosynthetic process"/>
    <property type="evidence" value="ECO:0007669"/>
    <property type="project" value="TreeGrafter"/>
</dbReference>
<name>A0A367GR17_9SPHI</name>
<dbReference type="CDD" id="cd03789">
    <property type="entry name" value="GT9_LPS_heptosyltransferase"/>
    <property type="match status" value="1"/>
</dbReference>
<accession>A0A367GR17</accession>
<keyword evidence="1" id="KW-0328">Glycosyltransferase</keyword>
<evidence type="ECO:0000256" key="2">
    <source>
        <dbReference type="ARBA" id="ARBA00022679"/>
    </source>
</evidence>
<gene>
    <name evidence="4" type="ORF">DJ568_09040</name>
</gene>
<evidence type="ECO:0000313" key="5">
    <source>
        <dbReference type="Proteomes" id="UP000253209"/>
    </source>
</evidence>
<comment type="caution">
    <text evidence="4">The sequence shown here is derived from an EMBL/GenBank/DDBJ whole genome shotgun (WGS) entry which is preliminary data.</text>
</comment>
<evidence type="ECO:0000256" key="3">
    <source>
        <dbReference type="SAM" id="MobiDB-lite"/>
    </source>
</evidence>
<dbReference type="Proteomes" id="UP000253209">
    <property type="component" value="Unassembled WGS sequence"/>
</dbReference>
<evidence type="ECO:0000313" key="4">
    <source>
        <dbReference type="EMBL" id="RCH55316.1"/>
    </source>
</evidence>
<organism evidence="4 5">
    <name type="scientific">Mucilaginibacter hurinus</name>
    <dbReference type="NCBI Taxonomy" id="2201324"/>
    <lineage>
        <taxon>Bacteria</taxon>
        <taxon>Pseudomonadati</taxon>
        <taxon>Bacteroidota</taxon>
        <taxon>Sphingobacteriia</taxon>
        <taxon>Sphingobacteriales</taxon>
        <taxon>Sphingobacteriaceae</taxon>
        <taxon>Mucilaginibacter</taxon>
    </lineage>
</organism>
<keyword evidence="5" id="KW-1185">Reference proteome</keyword>
<dbReference type="PANTHER" id="PTHR30160:SF1">
    <property type="entry name" value="LIPOPOLYSACCHARIDE 1,2-N-ACETYLGLUCOSAMINETRANSFERASE-RELATED"/>
    <property type="match status" value="1"/>
</dbReference>
<evidence type="ECO:0000256" key="1">
    <source>
        <dbReference type="ARBA" id="ARBA00022676"/>
    </source>
</evidence>
<dbReference type="RefSeq" id="WP_114004938.1">
    <property type="nucleotide sequence ID" value="NZ_QGDC01000004.1"/>
</dbReference>